<comment type="caution">
    <text evidence="2">The sequence shown here is derived from an EMBL/GenBank/DDBJ whole genome shotgun (WGS) entry which is preliminary data.</text>
</comment>
<feature type="compositionally biased region" description="Low complexity" evidence="1">
    <location>
        <begin position="11"/>
        <end position="22"/>
    </location>
</feature>
<accession>A0A371ERP6</accession>
<feature type="non-terminal residue" evidence="2">
    <location>
        <position position="1"/>
    </location>
</feature>
<proteinExistence type="predicted"/>
<dbReference type="Proteomes" id="UP000257109">
    <property type="component" value="Unassembled WGS sequence"/>
</dbReference>
<organism evidence="2 3">
    <name type="scientific">Mucuna pruriens</name>
    <name type="common">Velvet bean</name>
    <name type="synonym">Dolichos pruriens</name>
    <dbReference type="NCBI Taxonomy" id="157652"/>
    <lineage>
        <taxon>Eukaryota</taxon>
        <taxon>Viridiplantae</taxon>
        <taxon>Streptophyta</taxon>
        <taxon>Embryophyta</taxon>
        <taxon>Tracheophyta</taxon>
        <taxon>Spermatophyta</taxon>
        <taxon>Magnoliopsida</taxon>
        <taxon>eudicotyledons</taxon>
        <taxon>Gunneridae</taxon>
        <taxon>Pentapetalae</taxon>
        <taxon>rosids</taxon>
        <taxon>fabids</taxon>
        <taxon>Fabales</taxon>
        <taxon>Fabaceae</taxon>
        <taxon>Papilionoideae</taxon>
        <taxon>50 kb inversion clade</taxon>
        <taxon>NPAAA clade</taxon>
        <taxon>indigoferoid/millettioid clade</taxon>
        <taxon>Phaseoleae</taxon>
        <taxon>Mucuna</taxon>
    </lineage>
</organism>
<evidence type="ECO:0000256" key="1">
    <source>
        <dbReference type="SAM" id="MobiDB-lite"/>
    </source>
</evidence>
<sequence>MVEVEVHPIGSLSSNSSSNSSLGPANVSSLEGAASDGFFGRHANTNANAAELPLPIDMAQLWPYRPHLRSLWPWCLYSRMFSSMNVPNYDWLSGEVEACPSRFSTTSILAKLVKEVPLTLARYANLFSMEPCTTKERVFMRAQEGEPDYIYMYETILRELGVILPFDAFEVDVLRRLNVAPSQLHPNG</sequence>
<reference evidence="2" key="1">
    <citation type="submission" date="2018-05" db="EMBL/GenBank/DDBJ databases">
        <title>Draft genome of Mucuna pruriens seed.</title>
        <authorList>
            <person name="Nnadi N.E."/>
            <person name="Vos R."/>
            <person name="Hasami M.H."/>
            <person name="Devisetty U.K."/>
            <person name="Aguiy J.C."/>
        </authorList>
    </citation>
    <scope>NUCLEOTIDE SEQUENCE [LARGE SCALE GENOMIC DNA]</scope>
    <source>
        <strain evidence="2">JCA_2017</strain>
    </source>
</reference>
<name>A0A371ERP6_MUCPR</name>
<dbReference type="OrthoDB" id="1459528at2759"/>
<dbReference type="EMBL" id="QJKJ01012455">
    <property type="protein sequence ID" value="RDX68619.1"/>
    <property type="molecule type" value="Genomic_DNA"/>
</dbReference>
<dbReference type="AlphaFoldDB" id="A0A371ERP6"/>
<evidence type="ECO:0000313" key="2">
    <source>
        <dbReference type="EMBL" id="RDX68619.1"/>
    </source>
</evidence>
<gene>
    <name evidence="2" type="ORF">CR513_52359</name>
</gene>
<evidence type="ECO:0000313" key="3">
    <source>
        <dbReference type="Proteomes" id="UP000257109"/>
    </source>
</evidence>
<feature type="region of interest" description="Disordered" evidence="1">
    <location>
        <begin position="1"/>
        <end position="25"/>
    </location>
</feature>
<protein>
    <submittedName>
        <fullName evidence="2">Uncharacterized protein</fullName>
    </submittedName>
</protein>
<keyword evidence="3" id="KW-1185">Reference proteome</keyword>